<dbReference type="GO" id="GO:0005886">
    <property type="term" value="C:plasma membrane"/>
    <property type="evidence" value="ECO:0007669"/>
    <property type="project" value="UniProtKB-SubCell"/>
</dbReference>
<keyword evidence="9" id="KW-1185">Reference proteome</keyword>
<dbReference type="Pfam" id="PF00528">
    <property type="entry name" value="BPD_transp_1"/>
    <property type="match status" value="1"/>
</dbReference>
<evidence type="ECO:0000313" key="9">
    <source>
        <dbReference type="Proteomes" id="UP000298488"/>
    </source>
</evidence>
<feature type="transmembrane region" description="Helical" evidence="7">
    <location>
        <begin position="107"/>
        <end position="127"/>
    </location>
</feature>
<comment type="subcellular location">
    <subcellularLocation>
        <location evidence="1 7">Cell membrane</location>
        <topology evidence="1 7">Multi-pass membrane protein</topology>
    </subcellularLocation>
</comment>
<evidence type="ECO:0000256" key="1">
    <source>
        <dbReference type="ARBA" id="ARBA00004651"/>
    </source>
</evidence>
<dbReference type="PANTHER" id="PTHR30193">
    <property type="entry name" value="ABC TRANSPORTER PERMEASE PROTEIN"/>
    <property type="match status" value="1"/>
</dbReference>
<comment type="caution">
    <text evidence="8">The sequence shown here is derived from an EMBL/GenBank/DDBJ whole genome shotgun (WGS) entry which is preliminary data.</text>
</comment>
<dbReference type="InterPro" id="IPR035906">
    <property type="entry name" value="MetI-like_sf"/>
</dbReference>
<evidence type="ECO:0000256" key="2">
    <source>
        <dbReference type="ARBA" id="ARBA00022448"/>
    </source>
</evidence>
<keyword evidence="4 7" id="KW-0812">Transmembrane</keyword>
<evidence type="ECO:0000313" key="8">
    <source>
        <dbReference type="EMBL" id="TFB79179.1"/>
    </source>
</evidence>
<dbReference type="PANTHER" id="PTHR30193:SF37">
    <property type="entry name" value="INNER MEMBRANE ABC TRANSPORTER PERMEASE PROTEIN YCJO"/>
    <property type="match status" value="1"/>
</dbReference>
<evidence type="ECO:0000256" key="4">
    <source>
        <dbReference type="ARBA" id="ARBA00022692"/>
    </source>
</evidence>
<dbReference type="SUPFAM" id="SSF161098">
    <property type="entry name" value="MetI-like"/>
    <property type="match status" value="1"/>
</dbReference>
<keyword evidence="5 7" id="KW-1133">Transmembrane helix</keyword>
<protein>
    <submittedName>
        <fullName evidence="8">Sugar ABC transporter permease</fullName>
    </submittedName>
</protein>
<evidence type="ECO:0000256" key="5">
    <source>
        <dbReference type="ARBA" id="ARBA00022989"/>
    </source>
</evidence>
<keyword evidence="2 7" id="KW-0813">Transport</keyword>
<dbReference type="InterPro" id="IPR000515">
    <property type="entry name" value="MetI-like"/>
</dbReference>
<feature type="transmembrane region" description="Helical" evidence="7">
    <location>
        <begin position="155"/>
        <end position="178"/>
    </location>
</feature>
<evidence type="ECO:0000256" key="7">
    <source>
        <dbReference type="RuleBase" id="RU363032"/>
    </source>
</evidence>
<dbReference type="GO" id="GO:0055085">
    <property type="term" value="P:transmembrane transport"/>
    <property type="evidence" value="ECO:0007669"/>
    <property type="project" value="InterPro"/>
</dbReference>
<dbReference type="AlphaFoldDB" id="A0A4R8V8L9"/>
<keyword evidence="3" id="KW-1003">Cell membrane</keyword>
<name>A0A4R8V8L9_9MICO</name>
<comment type="similarity">
    <text evidence="7">Belongs to the binding-protein-dependent transport system permease family.</text>
</comment>
<dbReference type="CDD" id="cd06261">
    <property type="entry name" value="TM_PBP2"/>
    <property type="match status" value="1"/>
</dbReference>
<dbReference type="RefSeq" id="WP_104095059.1">
    <property type="nucleotide sequence ID" value="NZ_JACHBP010000001.1"/>
</dbReference>
<evidence type="ECO:0000256" key="3">
    <source>
        <dbReference type="ARBA" id="ARBA00022475"/>
    </source>
</evidence>
<feature type="transmembrane region" description="Helical" evidence="7">
    <location>
        <begin position="207"/>
        <end position="229"/>
    </location>
</feature>
<accession>A0A4R8V8L9</accession>
<dbReference type="InterPro" id="IPR051393">
    <property type="entry name" value="ABC_transporter_permease"/>
</dbReference>
<dbReference type="Gene3D" id="1.10.3720.10">
    <property type="entry name" value="MetI-like"/>
    <property type="match status" value="1"/>
</dbReference>
<dbReference type="OrthoDB" id="145927at2"/>
<sequence length="294" mass="32978">MVGDRGWKKVGLVALFLLPALIPLLVFRIFPMLASLWVSMTKWNLLRPPEYLGIENYVEVLTDAKFHKALLNTLYYMVGYLPLVLVGAIAIAVLLNSKLKGATFFRGIYFLPVVTSWVVVALLWKWLLSPQGGMVNYVLGLVGIDGPGWWTDPNWAMPSIIIASVWKDLGFNMLILLAGLQSIPDHLYEAATIDGATRWEKLRYVTLPLLTPSILFAMILAMIGAFQVFDQVWVMTEGGPAGATTVVMEQVVKNAFKYGLMGEASAMSWVLFAIILLFTVFQLRFQKRWVHYGD</sequence>
<organism evidence="8 9">
    <name type="scientific">Terrimesophilobacter mesophilus</name>
    <dbReference type="NCBI Taxonomy" id="433647"/>
    <lineage>
        <taxon>Bacteria</taxon>
        <taxon>Bacillati</taxon>
        <taxon>Actinomycetota</taxon>
        <taxon>Actinomycetes</taxon>
        <taxon>Micrococcales</taxon>
        <taxon>Microbacteriaceae</taxon>
        <taxon>Terrimesophilobacter</taxon>
    </lineage>
</organism>
<dbReference type="PROSITE" id="PS50928">
    <property type="entry name" value="ABC_TM1"/>
    <property type="match status" value="1"/>
</dbReference>
<dbReference type="Proteomes" id="UP000298488">
    <property type="component" value="Unassembled WGS sequence"/>
</dbReference>
<evidence type="ECO:0000256" key="6">
    <source>
        <dbReference type="ARBA" id="ARBA00023136"/>
    </source>
</evidence>
<gene>
    <name evidence="8" type="ORF">E3N84_03375</name>
</gene>
<keyword evidence="6 7" id="KW-0472">Membrane</keyword>
<reference evidence="8 9" key="1">
    <citation type="submission" date="2019-03" db="EMBL/GenBank/DDBJ databases">
        <title>Genomics of glacier-inhabiting Cryobacterium strains.</title>
        <authorList>
            <person name="Liu Q."/>
            <person name="Xin Y.-H."/>
        </authorList>
    </citation>
    <scope>NUCLEOTIDE SEQUENCE [LARGE SCALE GENOMIC DNA]</scope>
    <source>
        <strain evidence="8 9">CGMCC 1.10440</strain>
    </source>
</reference>
<dbReference type="EMBL" id="SOFI01000003">
    <property type="protein sequence ID" value="TFB79179.1"/>
    <property type="molecule type" value="Genomic_DNA"/>
</dbReference>
<feature type="transmembrane region" description="Helical" evidence="7">
    <location>
        <begin position="266"/>
        <end position="285"/>
    </location>
</feature>
<feature type="transmembrane region" description="Helical" evidence="7">
    <location>
        <begin position="74"/>
        <end position="95"/>
    </location>
</feature>
<feature type="transmembrane region" description="Helical" evidence="7">
    <location>
        <begin position="12"/>
        <end position="38"/>
    </location>
</feature>
<proteinExistence type="inferred from homology"/>